<sequence>MSAPFLGTGYSIPKLRTDEAKVAVIPERKITGRKIRVVRKYGKYVISLH</sequence>
<dbReference type="Proteomes" id="UP000321051">
    <property type="component" value="Unassembled WGS sequence"/>
</dbReference>
<dbReference type="AlphaFoldDB" id="A0A510Y6C0"/>
<keyword evidence="2" id="KW-1185">Reference proteome</keyword>
<evidence type="ECO:0000313" key="2">
    <source>
        <dbReference type="Proteomes" id="UP000321051"/>
    </source>
</evidence>
<gene>
    <name evidence="1" type="ORF">MHA01_18310</name>
</gene>
<proteinExistence type="predicted"/>
<evidence type="ECO:0000313" key="1">
    <source>
        <dbReference type="EMBL" id="GEK58926.1"/>
    </source>
</evidence>
<organism evidence="1 2">
    <name type="scientific">Marinococcus halophilus</name>
    <dbReference type="NCBI Taxonomy" id="1371"/>
    <lineage>
        <taxon>Bacteria</taxon>
        <taxon>Bacillati</taxon>
        <taxon>Bacillota</taxon>
        <taxon>Bacilli</taxon>
        <taxon>Bacillales</taxon>
        <taxon>Bacillaceae</taxon>
        <taxon>Marinococcus</taxon>
    </lineage>
</organism>
<accession>A0A510Y6C0</accession>
<reference evidence="1 2" key="1">
    <citation type="submission" date="2019-07" db="EMBL/GenBank/DDBJ databases">
        <title>Whole genome shotgun sequence of Marinococcus halophilus NBRC 102359.</title>
        <authorList>
            <person name="Hosoyama A."/>
            <person name="Uohara A."/>
            <person name="Ohji S."/>
            <person name="Ichikawa N."/>
        </authorList>
    </citation>
    <scope>NUCLEOTIDE SEQUENCE [LARGE SCALE GENOMIC DNA]</scope>
    <source>
        <strain evidence="1 2">NBRC 102359</strain>
    </source>
</reference>
<protein>
    <submittedName>
        <fullName evidence="1">Uncharacterized protein</fullName>
    </submittedName>
</protein>
<dbReference type="EMBL" id="BJUN01000009">
    <property type="protein sequence ID" value="GEK58926.1"/>
    <property type="molecule type" value="Genomic_DNA"/>
</dbReference>
<comment type="caution">
    <text evidence="1">The sequence shown here is derived from an EMBL/GenBank/DDBJ whole genome shotgun (WGS) entry which is preliminary data.</text>
</comment>
<name>A0A510Y6C0_MARHA</name>